<organism evidence="1">
    <name type="scientific">bioreactor metagenome</name>
    <dbReference type="NCBI Taxonomy" id="1076179"/>
    <lineage>
        <taxon>unclassified sequences</taxon>
        <taxon>metagenomes</taxon>
        <taxon>ecological metagenomes</taxon>
    </lineage>
</organism>
<dbReference type="AlphaFoldDB" id="A0A645FCX3"/>
<sequence>MGQITGTHIRDAETPITISKFNGLITKYTFYSATAHRYDCIVRNSVRNFQGDGFFCCREDGDRYAVHFDLSLLGSQIVQ</sequence>
<accession>A0A645FCX3</accession>
<gene>
    <name evidence="1" type="ORF">SDC9_158799</name>
</gene>
<comment type="caution">
    <text evidence="1">The sequence shown here is derived from an EMBL/GenBank/DDBJ whole genome shotgun (WGS) entry which is preliminary data.</text>
</comment>
<proteinExistence type="predicted"/>
<dbReference type="EMBL" id="VSSQ01057715">
    <property type="protein sequence ID" value="MPN11496.1"/>
    <property type="molecule type" value="Genomic_DNA"/>
</dbReference>
<protein>
    <submittedName>
        <fullName evidence="1">Uncharacterized protein</fullName>
    </submittedName>
</protein>
<reference evidence="1" key="1">
    <citation type="submission" date="2019-08" db="EMBL/GenBank/DDBJ databases">
        <authorList>
            <person name="Kucharzyk K."/>
            <person name="Murdoch R.W."/>
            <person name="Higgins S."/>
            <person name="Loffler F."/>
        </authorList>
    </citation>
    <scope>NUCLEOTIDE SEQUENCE</scope>
</reference>
<evidence type="ECO:0000313" key="1">
    <source>
        <dbReference type="EMBL" id="MPN11496.1"/>
    </source>
</evidence>
<name>A0A645FCX3_9ZZZZ</name>